<protein>
    <recommendedName>
        <fullName evidence="4 9">N-(5'-phosphoribosyl)anthranilate isomerase</fullName>
        <shortName evidence="9">PRAI</shortName>
        <ecNumber evidence="3 9">5.3.1.24</ecNumber>
    </recommendedName>
</protein>
<dbReference type="HAMAP" id="MF_00135">
    <property type="entry name" value="PRAI"/>
    <property type="match status" value="1"/>
</dbReference>
<evidence type="ECO:0000256" key="9">
    <source>
        <dbReference type="HAMAP-Rule" id="MF_00135"/>
    </source>
</evidence>
<gene>
    <name evidence="9" type="primary">trpF</name>
    <name evidence="11" type="ORF">RM538_08210</name>
</gene>
<evidence type="ECO:0000256" key="3">
    <source>
        <dbReference type="ARBA" id="ARBA00012572"/>
    </source>
</evidence>
<dbReference type="Pfam" id="PF00697">
    <property type="entry name" value="PRAI"/>
    <property type="match status" value="1"/>
</dbReference>
<dbReference type="PANTHER" id="PTHR42894:SF1">
    <property type="entry name" value="N-(5'-PHOSPHORIBOSYL)ANTHRANILATE ISOMERASE"/>
    <property type="match status" value="1"/>
</dbReference>
<comment type="catalytic activity">
    <reaction evidence="1 9">
        <text>N-(5-phospho-beta-D-ribosyl)anthranilate = 1-(2-carboxyphenylamino)-1-deoxy-D-ribulose 5-phosphate</text>
        <dbReference type="Rhea" id="RHEA:21540"/>
        <dbReference type="ChEBI" id="CHEBI:18277"/>
        <dbReference type="ChEBI" id="CHEBI:58613"/>
        <dbReference type="EC" id="5.3.1.24"/>
    </reaction>
</comment>
<keyword evidence="8 9" id="KW-0413">Isomerase</keyword>
<reference evidence="11 12" key="1">
    <citation type="submission" date="2023-09" db="EMBL/GenBank/DDBJ databases">
        <authorList>
            <person name="Rey-Velasco X."/>
        </authorList>
    </citation>
    <scope>NUCLEOTIDE SEQUENCE [LARGE SCALE GENOMIC DNA]</scope>
    <source>
        <strain evidence="11 12">W242</strain>
    </source>
</reference>
<evidence type="ECO:0000259" key="10">
    <source>
        <dbReference type="Pfam" id="PF00697"/>
    </source>
</evidence>
<evidence type="ECO:0000313" key="11">
    <source>
        <dbReference type="EMBL" id="MDT0555983.1"/>
    </source>
</evidence>
<sequence length="211" mass="24020">MKLKICGMKYNTQEVAALQPDYLGFIFYEKSPRNYELEAIPKVSEKTKKVGVFVNETIKNIISNIKKYDLDVIQLHGEESPAYCNDLFSGLQDIFNSNKVALWKVFSIKDSFDFSVLKPYETSISAFLFDTKGKEKGGNGYRFDWSILKEYPSNKPIILSGGIGLEHISEIKKIKTTGLPIKAIDVNSKFEERPGFKKIKELTTLQKALQE</sequence>
<proteinExistence type="inferred from homology"/>
<dbReference type="InterPro" id="IPR013785">
    <property type="entry name" value="Aldolase_TIM"/>
</dbReference>
<feature type="domain" description="N-(5'phosphoribosyl) anthranilate isomerase (PRAI)" evidence="10">
    <location>
        <begin position="5"/>
        <end position="202"/>
    </location>
</feature>
<comment type="caution">
    <text evidence="11">The sequence shown here is derived from an EMBL/GenBank/DDBJ whole genome shotgun (WGS) entry which is preliminary data.</text>
</comment>
<evidence type="ECO:0000256" key="2">
    <source>
        <dbReference type="ARBA" id="ARBA00004664"/>
    </source>
</evidence>
<dbReference type="Proteomes" id="UP001254488">
    <property type="component" value="Unassembled WGS sequence"/>
</dbReference>
<organism evidence="11 12">
    <name type="scientific">Patiriisocius hiemis</name>
    <dbReference type="NCBI Taxonomy" id="3075604"/>
    <lineage>
        <taxon>Bacteria</taxon>
        <taxon>Pseudomonadati</taxon>
        <taxon>Bacteroidota</taxon>
        <taxon>Flavobacteriia</taxon>
        <taxon>Flavobacteriales</taxon>
        <taxon>Flavobacteriaceae</taxon>
        <taxon>Patiriisocius</taxon>
    </lineage>
</organism>
<evidence type="ECO:0000256" key="8">
    <source>
        <dbReference type="ARBA" id="ARBA00023235"/>
    </source>
</evidence>
<comment type="pathway">
    <text evidence="2 9">Amino-acid biosynthesis; L-tryptophan biosynthesis; L-tryptophan from chorismate: step 3/5.</text>
</comment>
<keyword evidence="7 9" id="KW-0057">Aromatic amino acid biosynthesis</keyword>
<dbReference type="EMBL" id="JAVRHZ010000004">
    <property type="protein sequence ID" value="MDT0555983.1"/>
    <property type="molecule type" value="Genomic_DNA"/>
</dbReference>
<evidence type="ECO:0000256" key="7">
    <source>
        <dbReference type="ARBA" id="ARBA00023141"/>
    </source>
</evidence>
<dbReference type="EC" id="5.3.1.24" evidence="3 9"/>
<dbReference type="Gene3D" id="3.20.20.70">
    <property type="entry name" value="Aldolase class I"/>
    <property type="match status" value="1"/>
</dbReference>
<dbReference type="PANTHER" id="PTHR42894">
    <property type="entry name" value="N-(5'-PHOSPHORIBOSYL)ANTHRANILATE ISOMERASE"/>
    <property type="match status" value="1"/>
</dbReference>
<dbReference type="SUPFAM" id="SSF51366">
    <property type="entry name" value="Ribulose-phoshate binding barrel"/>
    <property type="match status" value="1"/>
</dbReference>
<keyword evidence="6 9" id="KW-0822">Tryptophan biosynthesis</keyword>
<comment type="similarity">
    <text evidence="9">Belongs to the TrpF family.</text>
</comment>
<evidence type="ECO:0000256" key="5">
    <source>
        <dbReference type="ARBA" id="ARBA00022605"/>
    </source>
</evidence>
<dbReference type="InterPro" id="IPR044643">
    <property type="entry name" value="TrpF_fam"/>
</dbReference>
<dbReference type="InterPro" id="IPR011060">
    <property type="entry name" value="RibuloseP-bd_barrel"/>
</dbReference>
<evidence type="ECO:0000256" key="6">
    <source>
        <dbReference type="ARBA" id="ARBA00022822"/>
    </source>
</evidence>
<keyword evidence="12" id="KW-1185">Reference proteome</keyword>
<name>A0ABU2YCT5_9FLAO</name>
<evidence type="ECO:0000256" key="4">
    <source>
        <dbReference type="ARBA" id="ARBA00022272"/>
    </source>
</evidence>
<keyword evidence="5 9" id="KW-0028">Amino-acid biosynthesis</keyword>
<dbReference type="InterPro" id="IPR001240">
    <property type="entry name" value="PRAI_dom"/>
</dbReference>
<dbReference type="GO" id="GO:0016853">
    <property type="term" value="F:isomerase activity"/>
    <property type="evidence" value="ECO:0007669"/>
    <property type="project" value="UniProtKB-KW"/>
</dbReference>
<evidence type="ECO:0000256" key="1">
    <source>
        <dbReference type="ARBA" id="ARBA00001164"/>
    </source>
</evidence>
<accession>A0ABU2YCT5</accession>
<evidence type="ECO:0000313" key="12">
    <source>
        <dbReference type="Proteomes" id="UP001254488"/>
    </source>
</evidence>
<dbReference type="CDD" id="cd00405">
    <property type="entry name" value="PRAI"/>
    <property type="match status" value="1"/>
</dbReference>
<dbReference type="RefSeq" id="WP_311332938.1">
    <property type="nucleotide sequence ID" value="NZ_JAVRHZ010000004.1"/>
</dbReference>